<dbReference type="InterPro" id="IPR010497">
    <property type="entry name" value="Epoxide_hydro_N"/>
</dbReference>
<dbReference type="PRINTS" id="PR00412">
    <property type="entry name" value="EPOXHYDRLASE"/>
</dbReference>
<dbReference type="PIRSF" id="PIRSF001112">
    <property type="entry name" value="Epoxide_hydrolase"/>
    <property type="match status" value="1"/>
</dbReference>
<dbReference type="InterPro" id="IPR029058">
    <property type="entry name" value="AB_hydrolase_fold"/>
</dbReference>
<dbReference type="InterPro" id="IPR016292">
    <property type="entry name" value="Epoxide_hydrolase"/>
</dbReference>
<evidence type="ECO:0000313" key="6">
    <source>
        <dbReference type="EMBL" id="OAG10877.1"/>
    </source>
</evidence>
<keyword evidence="7" id="KW-1185">Reference proteome</keyword>
<dbReference type="SUPFAM" id="SSF53474">
    <property type="entry name" value="alpha/beta-Hydrolases"/>
    <property type="match status" value="1"/>
</dbReference>
<organism evidence="6 7">
    <name type="scientific">Paraphaeosphaeria sporulosa</name>
    <dbReference type="NCBI Taxonomy" id="1460663"/>
    <lineage>
        <taxon>Eukaryota</taxon>
        <taxon>Fungi</taxon>
        <taxon>Dikarya</taxon>
        <taxon>Ascomycota</taxon>
        <taxon>Pezizomycotina</taxon>
        <taxon>Dothideomycetes</taxon>
        <taxon>Pleosporomycetidae</taxon>
        <taxon>Pleosporales</taxon>
        <taxon>Massarineae</taxon>
        <taxon>Didymosphaeriaceae</taxon>
        <taxon>Paraphaeosphaeria</taxon>
    </lineage>
</organism>
<keyword evidence="3 6" id="KW-0378">Hydrolase</keyword>
<evidence type="ECO:0000256" key="2">
    <source>
        <dbReference type="ARBA" id="ARBA00022797"/>
    </source>
</evidence>
<dbReference type="Proteomes" id="UP000077069">
    <property type="component" value="Unassembled WGS sequence"/>
</dbReference>
<accession>A0A177CVQ9</accession>
<dbReference type="GeneID" id="28757544"/>
<dbReference type="Gene3D" id="3.40.50.1820">
    <property type="entry name" value="alpha/beta hydrolase"/>
    <property type="match status" value="1"/>
</dbReference>
<dbReference type="AlphaFoldDB" id="A0A177CVQ9"/>
<dbReference type="InParanoid" id="A0A177CVQ9"/>
<dbReference type="GO" id="GO:0097176">
    <property type="term" value="P:epoxide metabolic process"/>
    <property type="evidence" value="ECO:0007669"/>
    <property type="project" value="TreeGrafter"/>
</dbReference>
<feature type="active site" description="Proton donor" evidence="4">
    <location>
        <position position="315"/>
    </location>
</feature>
<dbReference type="RefSeq" id="XP_018041242.1">
    <property type="nucleotide sequence ID" value="XM_018174058.1"/>
</dbReference>
<dbReference type="OrthoDB" id="7130006at2759"/>
<name>A0A177CVQ9_9PLEO</name>
<keyword evidence="2" id="KW-0058">Aromatic hydrocarbons catabolism</keyword>
<dbReference type="PANTHER" id="PTHR21661">
    <property type="entry name" value="EPOXIDE HYDROLASE 1-RELATED"/>
    <property type="match status" value="1"/>
</dbReference>
<reference evidence="6 7" key="1">
    <citation type="submission" date="2016-05" db="EMBL/GenBank/DDBJ databases">
        <title>Comparative analysis of secretome profiles of manganese(II)-oxidizing ascomycete fungi.</title>
        <authorList>
            <consortium name="DOE Joint Genome Institute"/>
            <person name="Zeiner C.A."/>
            <person name="Purvine S.O."/>
            <person name="Zink E.M."/>
            <person name="Wu S."/>
            <person name="Pasa-Tolic L."/>
            <person name="Chaput D.L."/>
            <person name="Haridas S."/>
            <person name="Grigoriev I.V."/>
            <person name="Santelli C.M."/>
            <person name="Hansel C.M."/>
        </authorList>
    </citation>
    <scope>NUCLEOTIDE SEQUENCE [LARGE SCALE GENOMIC DNA]</scope>
    <source>
        <strain evidence="6 7">AP3s5-JAC2a</strain>
    </source>
</reference>
<evidence type="ECO:0000256" key="3">
    <source>
        <dbReference type="ARBA" id="ARBA00022801"/>
    </source>
</evidence>
<dbReference type="InterPro" id="IPR000639">
    <property type="entry name" value="Epox_hydrolase-like"/>
</dbReference>
<protein>
    <submittedName>
        <fullName evidence="6">Alpha/beta-hydrolase</fullName>
    </submittedName>
</protein>
<dbReference type="PANTHER" id="PTHR21661:SF35">
    <property type="entry name" value="EPOXIDE HYDROLASE"/>
    <property type="match status" value="1"/>
</dbReference>
<proteinExistence type="inferred from homology"/>
<feature type="domain" description="Epoxide hydrolase N-terminal" evidence="5">
    <location>
        <begin position="4"/>
        <end position="114"/>
    </location>
</feature>
<dbReference type="STRING" id="1460663.A0A177CVQ9"/>
<dbReference type="EMBL" id="KV441549">
    <property type="protein sequence ID" value="OAG10877.1"/>
    <property type="molecule type" value="Genomic_DNA"/>
</dbReference>
<dbReference type="Pfam" id="PF06441">
    <property type="entry name" value="EHN"/>
    <property type="match status" value="1"/>
</dbReference>
<evidence type="ECO:0000259" key="5">
    <source>
        <dbReference type="Pfam" id="PF06441"/>
    </source>
</evidence>
<comment type="similarity">
    <text evidence="1">Belongs to the peptidase S33 family.</text>
</comment>
<dbReference type="GO" id="GO:0004301">
    <property type="term" value="F:epoxide hydrolase activity"/>
    <property type="evidence" value="ECO:0007669"/>
    <property type="project" value="TreeGrafter"/>
</dbReference>
<evidence type="ECO:0000256" key="4">
    <source>
        <dbReference type="PIRSR" id="PIRSR001112-1"/>
    </source>
</evidence>
<gene>
    <name evidence="6" type="ORF">CC84DRAFT_1084542</name>
</gene>
<evidence type="ECO:0000313" key="7">
    <source>
        <dbReference type="Proteomes" id="UP000077069"/>
    </source>
</evidence>
<feature type="active site" description="Proton acceptor" evidence="4">
    <location>
        <position position="372"/>
    </location>
</feature>
<evidence type="ECO:0000256" key="1">
    <source>
        <dbReference type="ARBA" id="ARBA00010088"/>
    </source>
</evidence>
<sequence length="406" mass="45724">MTDIHPFTLSIPDARLQHLQEKLALATFPDELEDAGWEHGAPLADIKRLVHHWRTTYDWRRHEASINALPNYETPIDVDGFGHIDIHFVHQVSPNANAIPVLFVHGWPGHFLEVAKLLPLFRDSEKNGGPAFHVVAPSLTNFGFSGVVKKKGFGMKQYAETCHKLMIKLGYEQYVSQGGDWGTFITRTMAMLYPEALKATHINMVACPPPYKNPLALLTLGFKYLTGTFSADEKAGFERTQWFQDHGFGYFKIQSTKPQTVGYALNDSPVALLAWIYEKLHDWTDSYPWTDDEILDWISVYWWSRAGPAASVRIYYEALKGEYTTERTYKTWIPNVKLGLGYFPKELALLPKSWAQSLGPIAFASEHKSGGHFAAFENPEGIVGDMRLMFGKGGGASGVVENKHGY</sequence>
<feature type="active site" description="Nucleophile" evidence="4">
    <location>
        <position position="180"/>
    </location>
</feature>